<organism evidence="2 3">
    <name type="scientific">Heterobasidion irregulare (strain TC 32-1)</name>
    <dbReference type="NCBI Taxonomy" id="747525"/>
    <lineage>
        <taxon>Eukaryota</taxon>
        <taxon>Fungi</taxon>
        <taxon>Dikarya</taxon>
        <taxon>Basidiomycota</taxon>
        <taxon>Agaricomycotina</taxon>
        <taxon>Agaricomycetes</taxon>
        <taxon>Russulales</taxon>
        <taxon>Bondarzewiaceae</taxon>
        <taxon>Heterobasidion</taxon>
        <taxon>Heterobasidion annosum species complex</taxon>
    </lineage>
</organism>
<evidence type="ECO:0000313" key="3">
    <source>
        <dbReference type="Proteomes" id="UP000030671"/>
    </source>
</evidence>
<evidence type="ECO:0000256" key="1">
    <source>
        <dbReference type="SAM" id="MobiDB-lite"/>
    </source>
</evidence>
<protein>
    <submittedName>
        <fullName evidence="2">Uncharacterized protein</fullName>
    </submittedName>
</protein>
<dbReference type="HOGENOM" id="CLU_891550_0_0_1"/>
<keyword evidence="3" id="KW-1185">Reference proteome</keyword>
<feature type="region of interest" description="Disordered" evidence="1">
    <location>
        <begin position="1"/>
        <end position="22"/>
    </location>
</feature>
<dbReference type="RefSeq" id="XP_009552248.1">
    <property type="nucleotide sequence ID" value="XM_009553953.1"/>
</dbReference>
<dbReference type="AlphaFoldDB" id="W4JR54"/>
<feature type="compositionally biased region" description="Acidic residues" evidence="1">
    <location>
        <begin position="1"/>
        <end position="11"/>
    </location>
</feature>
<gene>
    <name evidence="2" type="ORF">HETIRDRAFT_390442</name>
</gene>
<feature type="region of interest" description="Disordered" evidence="1">
    <location>
        <begin position="129"/>
        <end position="172"/>
    </location>
</feature>
<dbReference type="InParanoid" id="W4JR54"/>
<proteinExistence type="predicted"/>
<accession>W4JR54</accession>
<dbReference type="KEGG" id="hir:HETIRDRAFT_390442"/>
<evidence type="ECO:0000313" key="2">
    <source>
        <dbReference type="EMBL" id="ETW76023.1"/>
    </source>
</evidence>
<feature type="compositionally biased region" description="Polar residues" evidence="1">
    <location>
        <begin position="284"/>
        <end position="293"/>
    </location>
</feature>
<dbReference type="Proteomes" id="UP000030671">
    <property type="component" value="Unassembled WGS sequence"/>
</dbReference>
<sequence length="312" mass="34246">MDMNVDQDAEVPDSTGEPDNAWQSGIAVHSSIASLASCATTEVDDARTELNYTPTELNVSINGRPDSEALETPRAPRPLQPEARVGAWGVNFSEVYRYEAVPQGRVKFQEGEKEKVLALVDRMKRARGEAVANASGDPAKPSSAGLSNPESSAVRPLGTTPPNAESSNEEQEFYAQRGVTDPILLRVLKKYWKNISADYIRAESKAAIDGRMVLLRDALDKQREQKEGNTSKEVVEKGAVRVTSLYLSRSLCSMSPYFTVMRYAMASQCGGWVWFALETTRPSRTSEAEQPSHGQRHKGGAPFVLQATYDQS</sequence>
<feature type="region of interest" description="Disordered" evidence="1">
    <location>
        <begin position="284"/>
        <end position="312"/>
    </location>
</feature>
<dbReference type="GeneID" id="20672453"/>
<name>W4JR54_HETIT</name>
<dbReference type="EMBL" id="KI925465">
    <property type="protein sequence ID" value="ETW76023.1"/>
    <property type="molecule type" value="Genomic_DNA"/>
</dbReference>
<reference evidence="2 3" key="1">
    <citation type="journal article" date="2012" name="New Phytol.">
        <title>Insight into trade-off between wood decay and parasitism from the genome of a fungal forest pathogen.</title>
        <authorList>
            <person name="Olson A."/>
            <person name="Aerts A."/>
            <person name="Asiegbu F."/>
            <person name="Belbahri L."/>
            <person name="Bouzid O."/>
            <person name="Broberg A."/>
            <person name="Canback B."/>
            <person name="Coutinho P.M."/>
            <person name="Cullen D."/>
            <person name="Dalman K."/>
            <person name="Deflorio G."/>
            <person name="van Diepen L.T."/>
            <person name="Dunand C."/>
            <person name="Duplessis S."/>
            <person name="Durling M."/>
            <person name="Gonthier P."/>
            <person name="Grimwood J."/>
            <person name="Fossdal C.G."/>
            <person name="Hansson D."/>
            <person name="Henrissat B."/>
            <person name="Hietala A."/>
            <person name="Himmelstrand K."/>
            <person name="Hoffmeister D."/>
            <person name="Hogberg N."/>
            <person name="James T.Y."/>
            <person name="Karlsson M."/>
            <person name="Kohler A."/>
            <person name="Kues U."/>
            <person name="Lee Y.H."/>
            <person name="Lin Y.C."/>
            <person name="Lind M."/>
            <person name="Lindquist E."/>
            <person name="Lombard V."/>
            <person name="Lucas S."/>
            <person name="Lunden K."/>
            <person name="Morin E."/>
            <person name="Murat C."/>
            <person name="Park J."/>
            <person name="Raffaello T."/>
            <person name="Rouze P."/>
            <person name="Salamov A."/>
            <person name="Schmutz J."/>
            <person name="Solheim H."/>
            <person name="Stahlberg J."/>
            <person name="Velez H."/>
            <person name="de Vries R.P."/>
            <person name="Wiebenga A."/>
            <person name="Woodward S."/>
            <person name="Yakovlev I."/>
            <person name="Garbelotto M."/>
            <person name="Martin F."/>
            <person name="Grigoriev I.V."/>
            <person name="Stenlid J."/>
        </authorList>
    </citation>
    <scope>NUCLEOTIDE SEQUENCE [LARGE SCALE GENOMIC DNA]</scope>
    <source>
        <strain evidence="2 3">TC 32-1</strain>
    </source>
</reference>